<dbReference type="AlphaFoldDB" id="A0A326U7L6"/>
<sequence>MTKTRRFSCPCCGFLTLREPPPGGYDICAVCYWEDSIPGPLAPDRPGGANQVSLREAQRNFILTGVAMPGWRRYVRAPRPEEVPVWKINLEQAKDIVQLDGPERRTNYWPLSLALWLLDTPEPWLNEKNETEKTHAMEFRLLATYVNGYARYEPGQLTRPLEDAEFEQHCSRYTTQELLDSLFIALHTEYSSETRLREILQEVVRRYRSETPPTFIAQGLPASVTPTDDPEAHTPPHSK</sequence>
<gene>
    <name evidence="3" type="ORF">EI42_02175</name>
</gene>
<comment type="caution">
    <text evidence="3">The sequence shown here is derived from an EMBL/GenBank/DDBJ whole genome shotgun (WGS) entry which is preliminary data.</text>
</comment>
<dbReference type="Proteomes" id="UP000248806">
    <property type="component" value="Unassembled WGS sequence"/>
</dbReference>
<dbReference type="InterPro" id="IPR025983">
    <property type="entry name" value="Cys_rich_CPCC"/>
</dbReference>
<name>A0A326U7L6_THEHA</name>
<evidence type="ECO:0000256" key="1">
    <source>
        <dbReference type="SAM" id="MobiDB-lite"/>
    </source>
</evidence>
<proteinExistence type="predicted"/>
<evidence type="ECO:0000259" key="2">
    <source>
        <dbReference type="Pfam" id="PF14206"/>
    </source>
</evidence>
<dbReference type="RefSeq" id="WP_111321732.1">
    <property type="nucleotide sequence ID" value="NZ_BIFX01000003.1"/>
</dbReference>
<dbReference type="Pfam" id="PF14206">
    <property type="entry name" value="Cys_rich_CPCC"/>
    <property type="match status" value="1"/>
</dbReference>
<feature type="region of interest" description="Disordered" evidence="1">
    <location>
        <begin position="216"/>
        <end position="239"/>
    </location>
</feature>
<feature type="compositionally biased region" description="Basic and acidic residues" evidence="1">
    <location>
        <begin position="230"/>
        <end position="239"/>
    </location>
</feature>
<feature type="domain" description="Cysteine-rich CPCC" evidence="2">
    <location>
        <begin position="8"/>
        <end position="82"/>
    </location>
</feature>
<evidence type="ECO:0000313" key="4">
    <source>
        <dbReference type="Proteomes" id="UP000248806"/>
    </source>
</evidence>
<organism evidence="3 4">
    <name type="scientific">Thermosporothrix hazakensis</name>
    <dbReference type="NCBI Taxonomy" id="644383"/>
    <lineage>
        <taxon>Bacteria</taxon>
        <taxon>Bacillati</taxon>
        <taxon>Chloroflexota</taxon>
        <taxon>Ktedonobacteria</taxon>
        <taxon>Ktedonobacterales</taxon>
        <taxon>Thermosporotrichaceae</taxon>
        <taxon>Thermosporothrix</taxon>
    </lineage>
</organism>
<protein>
    <submittedName>
        <fullName evidence="3">Cysteine-rich CPCC</fullName>
    </submittedName>
</protein>
<dbReference type="EMBL" id="QKUF01000006">
    <property type="protein sequence ID" value="PZW31078.1"/>
    <property type="molecule type" value="Genomic_DNA"/>
</dbReference>
<reference evidence="3 4" key="1">
    <citation type="submission" date="2018-06" db="EMBL/GenBank/DDBJ databases">
        <title>Genomic Encyclopedia of Archaeal and Bacterial Type Strains, Phase II (KMG-II): from individual species to whole genera.</title>
        <authorList>
            <person name="Goeker M."/>
        </authorList>
    </citation>
    <scope>NUCLEOTIDE SEQUENCE [LARGE SCALE GENOMIC DNA]</scope>
    <source>
        <strain evidence="3 4">ATCC BAA-1881</strain>
    </source>
</reference>
<dbReference type="OrthoDB" id="1456570at2"/>
<accession>A0A326U7L6</accession>
<keyword evidence="4" id="KW-1185">Reference proteome</keyword>
<evidence type="ECO:0000313" key="3">
    <source>
        <dbReference type="EMBL" id="PZW31078.1"/>
    </source>
</evidence>